<dbReference type="InterPro" id="IPR037278">
    <property type="entry name" value="ARFGAP/RecO"/>
</dbReference>
<protein>
    <submittedName>
        <fullName evidence="8">ADP-ribosylation factor GTPase-activating protein AGD6</fullName>
    </submittedName>
</protein>
<dbReference type="PANTHER" id="PTHR46395:SF1">
    <property type="entry name" value="ADP-RIBOSYLATION FACTOR GTPASE-ACTIVATING PROTEIN 1"/>
    <property type="match status" value="1"/>
</dbReference>
<feature type="compositionally biased region" description="Gly residues" evidence="6">
    <location>
        <begin position="355"/>
        <end position="373"/>
    </location>
</feature>
<name>A0A5N5QUN6_9AGAM</name>
<dbReference type="EMBL" id="SSOP01000010">
    <property type="protein sequence ID" value="KAB5595339.1"/>
    <property type="molecule type" value="Genomic_DNA"/>
</dbReference>
<evidence type="ECO:0000256" key="5">
    <source>
        <dbReference type="PROSITE-ProRule" id="PRU00288"/>
    </source>
</evidence>
<keyword evidence="3 5" id="KW-0863">Zinc-finger</keyword>
<feature type="compositionally biased region" description="Polar residues" evidence="6">
    <location>
        <begin position="244"/>
        <end position="257"/>
    </location>
</feature>
<evidence type="ECO:0000256" key="2">
    <source>
        <dbReference type="ARBA" id="ARBA00022723"/>
    </source>
</evidence>
<dbReference type="GO" id="GO:0008270">
    <property type="term" value="F:zinc ion binding"/>
    <property type="evidence" value="ECO:0007669"/>
    <property type="project" value="UniProtKB-KW"/>
</dbReference>
<dbReference type="SUPFAM" id="SSF57863">
    <property type="entry name" value="ArfGap/RecO-like zinc finger"/>
    <property type="match status" value="2"/>
</dbReference>
<sequence>MADTAYAKKELLELIKIGENKTCVDCGAPNPQWASLGVAAFICLSCAEYDASCHSQLNDLTSVDTNGLVRVSVSISRAYISFVSSQQPQPPYSFVRSCTMDTWSADQLARMHIGGNGPFTAFLKEYEPKEAGGFREGMPLHDKYHCWATTQYREMADWAPSLPPEPSADASSSALRKSRAGTRGGLSVGTSRENSTSPGASGVPTPIGQKTANEAYFASLGETNASRPDNLPPSQGGRYVGFGSTPSQPGSSNPNFGLSSAAAPSLADLQADPAAALSKGWGFLSTLVTSAARVANENVVQPGLERARDPALKAVVNQYTARAAELGRGANEWGRRELGVDVAGTATSAWSSVRGGPGGPGGHGGYGRVGGDAPGNSWESWDNDDHAHHQADAGTSAQAGTKKNDGWDDWDDKGWSTAPTNSATGAGAKPDSSKAPTPSTKKNDEWEDW</sequence>
<dbReference type="Gene3D" id="1.10.220.150">
    <property type="entry name" value="Arf GTPase activating protein"/>
    <property type="match status" value="1"/>
</dbReference>
<dbReference type="OrthoDB" id="983479at2759"/>
<keyword evidence="1" id="KW-0343">GTPase activation</keyword>
<dbReference type="GO" id="GO:0005096">
    <property type="term" value="F:GTPase activator activity"/>
    <property type="evidence" value="ECO:0007669"/>
    <property type="project" value="UniProtKB-KW"/>
</dbReference>
<accession>A0A5N5QUN6</accession>
<dbReference type="GO" id="GO:0000139">
    <property type="term" value="C:Golgi membrane"/>
    <property type="evidence" value="ECO:0007669"/>
    <property type="project" value="TreeGrafter"/>
</dbReference>
<dbReference type="Pfam" id="PF01412">
    <property type="entry name" value="ArfGap"/>
    <property type="match status" value="2"/>
</dbReference>
<evidence type="ECO:0000256" key="1">
    <source>
        <dbReference type="ARBA" id="ARBA00022468"/>
    </source>
</evidence>
<feature type="region of interest" description="Disordered" evidence="6">
    <location>
        <begin position="349"/>
        <end position="449"/>
    </location>
</feature>
<evidence type="ECO:0000256" key="3">
    <source>
        <dbReference type="ARBA" id="ARBA00022771"/>
    </source>
</evidence>
<comment type="caution">
    <text evidence="8">The sequence shown here is derived from an EMBL/GenBank/DDBJ whole genome shotgun (WGS) entry which is preliminary data.</text>
</comment>
<dbReference type="SMART" id="SM00105">
    <property type="entry name" value="ArfGap"/>
    <property type="match status" value="1"/>
</dbReference>
<evidence type="ECO:0000313" key="8">
    <source>
        <dbReference type="EMBL" id="KAB5595339.1"/>
    </source>
</evidence>
<dbReference type="PRINTS" id="PR00405">
    <property type="entry name" value="REVINTRACTNG"/>
</dbReference>
<dbReference type="Proteomes" id="UP000383932">
    <property type="component" value="Unassembled WGS sequence"/>
</dbReference>
<evidence type="ECO:0000256" key="4">
    <source>
        <dbReference type="ARBA" id="ARBA00022833"/>
    </source>
</evidence>
<feature type="region of interest" description="Disordered" evidence="6">
    <location>
        <begin position="158"/>
        <end position="208"/>
    </location>
</feature>
<dbReference type="PANTHER" id="PTHR46395">
    <property type="entry name" value="ADP-RIBOSYLATION FACTOR GTPASE-ACTIVATING PROTEIN 1"/>
    <property type="match status" value="1"/>
</dbReference>
<dbReference type="InterPro" id="IPR001164">
    <property type="entry name" value="ArfGAP_dom"/>
</dbReference>
<feature type="compositionally biased region" description="Polar residues" evidence="6">
    <location>
        <begin position="188"/>
        <end position="199"/>
    </location>
</feature>
<reference evidence="8 9" key="1">
    <citation type="journal article" date="2019" name="Fungal Biol. Biotechnol.">
        <title>Draft genome sequence of fastidious pathogen Ceratobasidium theobromae, which causes vascular-streak dieback in Theobroma cacao.</title>
        <authorList>
            <person name="Ali S.S."/>
            <person name="Asman A."/>
            <person name="Shao J."/>
            <person name="Firmansyah A.P."/>
            <person name="Susilo A.W."/>
            <person name="Rosmana A."/>
            <person name="McMahon P."/>
            <person name="Junaid M."/>
            <person name="Guest D."/>
            <person name="Kheng T.Y."/>
            <person name="Meinhardt L.W."/>
            <person name="Bailey B.A."/>
        </authorList>
    </citation>
    <scope>NUCLEOTIDE SEQUENCE [LARGE SCALE GENOMIC DNA]</scope>
    <source>
        <strain evidence="8 9">CT2</strain>
    </source>
</reference>
<dbReference type="AlphaFoldDB" id="A0A5N5QUN6"/>
<evidence type="ECO:0000259" key="7">
    <source>
        <dbReference type="PROSITE" id="PS50115"/>
    </source>
</evidence>
<feature type="region of interest" description="Disordered" evidence="6">
    <location>
        <begin position="223"/>
        <end position="258"/>
    </location>
</feature>
<organism evidence="8 9">
    <name type="scientific">Ceratobasidium theobromae</name>
    <dbReference type="NCBI Taxonomy" id="1582974"/>
    <lineage>
        <taxon>Eukaryota</taxon>
        <taxon>Fungi</taxon>
        <taxon>Dikarya</taxon>
        <taxon>Basidiomycota</taxon>
        <taxon>Agaricomycotina</taxon>
        <taxon>Agaricomycetes</taxon>
        <taxon>Cantharellales</taxon>
        <taxon>Ceratobasidiaceae</taxon>
        <taxon>Ceratobasidium</taxon>
    </lineage>
</organism>
<evidence type="ECO:0000256" key="6">
    <source>
        <dbReference type="SAM" id="MobiDB-lite"/>
    </source>
</evidence>
<proteinExistence type="predicted"/>
<keyword evidence="9" id="KW-1185">Reference proteome</keyword>
<keyword evidence="2" id="KW-0479">Metal-binding</keyword>
<dbReference type="InterPro" id="IPR038508">
    <property type="entry name" value="ArfGAP_dom_sf"/>
</dbReference>
<dbReference type="GO" id="GO:0030100">
    <property type="term" value="P:regulation of endocytosis"/>
    <property type="evidence" value="ECO:0007669"/>
    <property type="project" value="TreeGrafter"/>
</dbReference>
<dbReference type="GO" id="GO:0032012">
    <property type="term" value="P:regulation of ARF protein signal transduction"/>
    <property type="evidence" value="ECO:0007669"/>
    <property type="project" value="TreeGrafter"/>
</dbReference>
<gene>
    <name evidence="8" type="ORF">CTheo_1211</name>
</gene>
<keyword evidence="4" id="KW-0862">Zinc</keyword>
<feature type="domain" description="Arf-GAP" evidence="7">
    <location>
        <begin position="8"/>
        <end position="166"/>
    </location>
</feature>
<dbReference type="PROSITE" id="PS50115">
    <property type="entry name" value="ARFGAP"/>
    <property type="match status" value="1"/>
</dbReference>
<evidence type="ECO:0000313" key="9">
    <source>
        <dbReference type="Proteomes" id="UP000383932"/>
    </source>
</evidence>